<feature type="domain" description="C2H2-type" evidence="8">
    <location>
        <begin position="5"/>
        <end position="32"/>
    </location>
</feature>
<evidence type="ECO:0000256" key="6">
    <source>
        <dbReference type="ARBA" id="ARBA00037948"/>
    </source>
</evidence>
<dbReference type="EMBL" id="CP092868">
    <property type="protein sequence ID" value="UYV68519.1"/>
    <property type="molecule type" value="Genomic_DNA"/>
</dbReference>
<dbReference type="Pfam" id="PF00096">
    <property type="entry name" value="zf-C2H2"/>
    <property type="match status" value="1"/>
</dbReference>
<gene>
    <name evidence="9" type="ORF">LAZ67_6000016</name>
</gene>
<organism evidence="9 10">
    <name type="scientific">Cordylochernes scorpioides</name>
    <dbReference type="NCBI Taxonomy" id="51811"/>
    <lineage>
        <taxon>Eukaryota</taxon>
        <taxon>Metazoa</taxon>
        <taxon>Ecdysozoa</taxon>
        <taxon>Arthropoda</taxon>
        <taxon>Chelicerata</taxon>
        <taxon>Arachnida</taxon>
        <taxon>Pseudoscorpiones</taxon>
        <taxon>Cheliferoidea</taxon>
        <taxon>Chernetidae</taxon>
        <taxon>Cordylochernes</taxon>
    </lineage>
</organism>
<proteinExistence type="inferred from homology"/>
<dbReference type="PANTHER" id="PTHR24388">
    <property type="entry name" value="ZINC FINGER PROTEIN"/>
    <property type="match status" value="1"/>
</dbReference>
<comment type="similarity">
    <text evidence="6">Belongs to the snail C2H2-type zinc-finger protein family.</text>
</comment>
<evidence type="ECO:0000256" key="1">
    <source>
        <dbReference type="ARBA" id="ARBA00022723"/>
    </source>
</evidence>
<keyword evidence="4" id="KW-0862">Zinc</keyword>
<evidence type="ECO:0000256" key="4">
    <source>
        <dbReference type="ARBA" id="ARBA00022833"/>
    </source>
</evidence>
<dbReference type="Proteomes" id="UP001235939">
    <property type="component" value="Chromosome 06"/>
</dbReference>
<keyword evidence="1" id="KW-0479">Metal-binding</keyword>
<evidence type="ECO:0000256" key="2">
    <source>
        <dbReference type="ARBA" id="ARBA00022737"/>
    </source>
</evidence>
<evidence type="ECO:0000256" key="7">
    <source>
        <dbReference type="PROSITE-ProRule" id="PRU00042"/>
    </source>
</evidence>
<sequence>MSGPFACNMCNYRAPSRGILEGHRRTHTGEKPFKCDQCNYRARMNGDLIKHMRIHQDEKPYQCEFCEFSSQAQGELCGSTAGSIRRRSLTHAISAPFAAPVWQP</sequence>
<reference evidence="9 10" key="1">
    <citation type="submission" date="2022-01" db="EMBL/GenBank/DDBJ databases">
        <title>A chromosomal length assembly of Cordylochernes scorpioides.</title>
        <authorList>
            <person name="Zeh D."/>
            <person name="Zeh J."/>
        </authorList>
    </citation>
    <scope>NUCLEOTIDE SEQUENCE [LARGE SCALE GENOMIC DNA]</scope>
    <source>
        <strain evidence="9">IN4F17</strain>
        <tissue evidence="9">Whole Body</tissue>
    </source>
</reference>
<evidence type="ECO:0000259" key="8">
    <source>
        <dbReference type="PROSITE" id="PS50157"/>
    </source>
</evidence>
<protein>
    <recommendedName>
        <fullName evidence="8">C2H2-type domain-containing protein</fullName>
    </recommendedName>
</protein>
<feature type="domain" description="C2H2-type" evidence="8">
    <location>
        <begin position="33"/>
        <end position="60"/>
    </location>
</feature>
<evidence type="ECO:0000256" key="3">
    <source>
        <dbReference type="ARBA" id="ARBA00022771"/>
    </source>
</evidence>
<dbReference type="PANTHER" id="PTHR24388:SF53">
    <property type="entry name" value="CHORION TRANSCRIPTION FACTOR CF2-RELATED"/>
    <property type="match status" value="1"/>
</dbReference>
<dbReference type="InterPro" id="IPR036236">
    <property type="entry name" value="Znf_C2H2_sf"/>
</dbReference>
<dbReference type="SUPFAM" id="SSF57667">
    <property type="entry name" value="beta-beta-alpha zinc fingers"/>
    <property type="match status" value="1"/>
</dbReference>
<dbReference type="Gene3D" id="3.30.160.60">
    <property type="entry name" value="Classic Zinc Finger"/>
    <property type="match status" value="2"/>
</dbReference>
<keyword evidence="10" id="KW-1185">Reference proteome</keyword>
<dbReference type="SMART" id="SM00355">
    <property type="entry name" value="ZnF_C2H2"/>
    <property type="match status" value="2"/>
</dbReference>
<evidence type="ECO:0000313" key="10">
    <source>
        <dbReference type="Proteomes" id="UP001235939"/>
    </source>
</evidence>
<evidence type="ECO:0000313" key="9">
    <source>
        <dbReference type="EMBL" id="UYV68519.1"/>
    </source>
</evidence>
<dbReference type="InterPro" id="IPR013087">
    <property type="entry name" value="Znf_C2H2_type"/>
</dbReference>
<keyword evidence="2" id="KW-0677">Repeat</keyword>
<dbReference type="PROSITE" id="PS50157">
    <property type="entry name" value="ZINC_FINGER_C2H2_2"/>
    <property type="match status" value="2"/>
</dbReference>
<dbReference type="InterPro" id="IPR050527">
    <property type="entry name" value="Snail/Krueppel_Znf"/>
</dbReference>
<evidence type="ECO:0000256" key="5">
    <source>
        <dbReference type="ARBA" id="ARBA00023242"/>
    </source>
</evidence>
<keyword evidence="5" id="KW-0539">Nucleus</keyword>
<name>A0ABY6KI55_9ARAC</name>
<accession>A0ABY6KI55</accession>
<keyword evidence="3 7" id="KW-0863">Zinc-finger</keyword>